<dbReference type="EMBL" id="JAFIMR010000065">
    <property type="protein sequence ID" value="KAI1851468.1"/>
    <property type="molecule type" value="Genomic_DNA"/>
</dbReference>
<accession>A0A9Q0AHX4</accession>
<feature type="signal peptide" evidence="1">
    <location>
        <begin position="1"/>
        <end position="23"/>
    </location>
</feature>
<evidence type="ECO:0000259" key="3">
    <source>
        <dbReference type="Pfam" id="PF17390"/>
    </source>
</evidence>
<dbReference type="Gene3D" id="2.60.420.10">
    <property type="entry name" value="Maltose phosphorylase, domain 3"/>
    <property type="match status" value="1"/>
</dbReference>
<dbReference type="GO" id="GO:0005975">
    <property type="term" value="P:carbohydrate metabolic process"/>
    <property type="evidence" value="ECO:0007669"/>
    <property type="project" value="InterPro"/>
</dbReference>
<dbReference type="PANTHER" id="PTHR34987">
    <property type="entry name" value="C, PUTATIVE (AFU_ORTHOLOGUE AFUA_3G02880)-RELATED"/>
    <property type="match status" value="1"/>
</dbReference>
<sequence length="836" mass="90074">MLSLLKAAWIIPFCFSSLPTALCVPFNSKARSPPARDFFPRGLRVGTELDTETGDFASFTLDDTSLIATLDYGTERGGYPFFLVADVSQPVQIEVKYSESFVGLAQPWADGPYPFSTGLANSYRVETFNVTSPGRITAPLIQGGQRWESIRLVTSGSITFETIGLEATVDTTEIEDFPGQFSSNDEQLNSIWKLGAVAASTACVEEGTQLATWEIDPVTGAFIRSQRASQTLAGPLYSDYTLSFDTMIDRGGVWWAMAFPLARGEGLQLQLISDLPEGSTFANVNKTQTPANSVLLSYGYDFVNQTTLTSYYLDTFAVPFAVAEKTWHHVTTALSPGGRLSVSINGQVVVDISITDYWTPAPVSFTGSFGFGAWQDQAAYIRNVSVSDTINGTVIYTNPMTSVDVLAEYGTQTNLGSVCLDGPKRDRLVWLGDFYHTARIIGSSTSRFDLTKGTLEFFLRTQIANGEMNIAPPMGYDPSITAPFTPFGSYGLSDYQLLGLDGVHSYIRQTNDLGFLRETWPQWKLLVDWTIGKVNSTDGLIYVPSAFLGPSQAGSAVSCLAVQALQQLSELAQAVGDDTSKSRCDAAAQALSDAVNRQLWNEDLGVYSLSTSDKGNFSVAGIAFCLASGVSTQHQTARALAALDGLSLSPGYKDSTAASSTDPTVVISPNTNGFLLDALFKSGAYTTGHQLIKSLWGTMVNNKQTSSGASWEYVDQSGNPGLSYFTSLAHPWGGAATYVLTEWAAGIRLGPGPEGFGYKHWIIAPEAGLAMGLQTASARVKTPAGFLAVEWTKSSKDEVTVRIDAPPATYGTFKFGNETKSLCGQIQYTLVRKISS</sequence>
<dbReference type="Gene3D" id="1.50.10.10">
    <property type="match status" value="1"/>
</dbReference>
<dbReference type="SUPFAM" id="SSF49899">
    <property type="entry name" value="Concanavalin A-like lectins/glucanases"/>
    <property type="match status" value="1"/>
</dbReference>
<evidence type="ECO:0008006" key="6">
    <source>
        <dbReference type="Google" id="ProtNLM"/>
    </source>
</evidence>
<dbReference type="PANTHER" id="PTHR34987:SF4">
    <property type="entry name" value="ALPHA-L-RHAMNOSIDASE C-TERMINAL DOMAIN-CONTAINING PROTEIN"/>
    <property type="match status" value="1"/>
</dbReference>
<dbReference type="InterPro" id="IPR008928">
    <property type="entry name" value="6-hairpin_glycosidase_sf"/>
</dbReference>
<reference evidence="4" key="1">
    <citation type="submission" date="2021-03" db="EMBL/GenBank/DDBJ databases">
        <title>Revisited historic fungal species revealed as producer of novel bioactive compounds through whole genome sequencing and comparative genomics.</title>
        <authorList>
            <person name="Vignolle G.A."/>
            <person name="Hochenegger N."/>
            <person name="Mach R.L."/>
            <person name="Mach-Aigner A.R."/>
            <person name="Javad Rahimi M."/>
            <person name="Salim K.A."/>
            <person name="Chan C.M."/>
            <person name="Lim L.B.L."/>
            <person name="Cai F."/>
            <person name="Druzhinina I.S."/>
            <person name="U'Ren J.M."/>
            <person name="Derntl C."/>
        </authorList>
    </citation>
    <scope>NUCLEOTIDE SEQUENCE</scope>
    <source>
        <strain evidence="4">TUCIM 5799</strain>
    </source>
</reference>
<dbReference type="SUPFAM" id="SSF48208">
    <property type="entry name" value="Six-hairpin glycosidases"/>
    <property type="match status" value="1"/>
</dbReference>
<feature type="domain" description="Alpha-L-rhamnosidase six-hairpin glycosidase" evidence="2">
    <location>
        <begin position="406"/>
        <end position="736"/>
    </location>
</feature>
<evidence type="ECO:0000259" key="2">
    <source>
        <dbReference type="Pfam" id="PF17389"/>
    </source>
</evidence>
<dbReference type="InterPro" id="IPR013320">
    <property type="entry name" value="ConA-like_dom_sf"/>
</dbReference>
<name>A0A9Q0AHX4_9PEZI</name>
<dbReference type="Pfam" id="PF17390">
    <property type="entry name" value="Bac_rhamnosid_C"/>
    <property type="match status" value="1"/>
</dbReference>
<dbReference type="InterPro" id="IPR012341">
    <property type="entry name" value="6hp_glycosidase-like_sf"/>
</dbReference>
<keyword evidence="1" id="KW-0732">Signal</keyword>
<dbReference type="Pfam" id="PF17389">
    <property type="entry name" value="Bac_rhamnosid6H"/>
    <property type="match status" value="1"/>
</dbReference>
<gene>
    <name evidence="4" type="ORF">JX265_013215</name>
</gene>
<dbReference type="InterPro" id="IPR035398">
    <property type="entry name" value="Bac_rhamnosid_C"/>
</dbReference>
<dbReference type="Gene3D" id="2.60.120.560">
    <property type="entry name" value="Exo-inulinase, domain 1"/>
    <property type="match status" value="1"/>
</dbReference>
<organism evidence="4 5">
    <name type="scientific">Neoarthrinium moseri</name>
    <dbReference type="NCBI Taxonomy" id="1658444"/>
    <lineage>
        <taxon>Eukaryota</taxon>
        <taxon>Fungi</taxon>
        <taxon>Dikarya</taxon>
        <taxon>Ascomycota</taxon>
        <taxon>Pezizomycotina</taxon>
        <taxon>Sordariomycetes</taxon>
        <taxon>Xylariomycetidae</taxon>
        <taxon>Amphisphaeriales</taxon>
        <taxon>Apiosporaceae</taxon>
        <taxon>Neoarthrinium</taxon>
    </lineage>
</organism>
<protein>
    <recommendedName>
        <fullName evidence="6">Alpha-L-rhamnosidase</fullName>
    </recommendedName>
</protein>
<dbReference type="AlphaFoldDB" id="A0A9Q0AHX4"/>
<dbReference type="GO" id="GO:0003824">
    <property type="term" value="F:catalytic activity"/>
    <property type="evidence" value="ECO:0007669"/>
    <property type="project" value="UniProtKB-ARBA"/>
</dbReference>
<evidence type="ECO:0000313" key="4">
    <source>
        <dbReference type="EMBL" id="KAI1851468.1"/>
    </source>
</evidence>
<dbReference type="Proteomes" id="UP000829685">
    <property type="component" value="Unassembled WGS sequence"/>
</dbReference>
<evidence type="ECO:0000256" key="1">
    <source>
        <dbReference type="SAM" id="SignalP"/>
    </source>
</evidence>
<evidence type="ECO:0000313" key="5">
    <source>
        <dbReference type="Proteomes" id="UP000829685"/>
    </source>
</evidence>
<keyword evidence="5" id="KW-1185">Reference proteome</keyword>
<feature type="domain" description="Alpha-L-rhamnosidase C-terminal" evidence="3">
    <location>
        <begin position="753"/>
        <end position="815"/>
    </location>
</feature>
<dbReference type="InterPro" id="IPR035396">
    <property type="entry name" value="Bac_rhamnosid6H"/>
</dbReference>
<proteinExistence type="predicted"/>
<feature type="chain" id="PRO_5040363034" description="Alpha-L-rhamnosidase" evidence="1">
    <location>
        <begin position="24"/>
        <end position="836"/>
    </location>
</feature>
<comment type="caution">
    <text evidence="4">The sequence shown here is derived from an EMBL/GenBank/DDBJ whole genome shotgun (WGS) entry which is preliminary data.</text>
</comment>